<dbReference type="PANTHER" id="PTHR43194">
    <property type="entry name" value="HYDROLASE ALPHA/BETA FOLD FAMILY"/>
    <property type="match status" value="1"/>
</dbReference>
<dbReference type="AlphaFoldDB" id="A0A518CE61"/>
<dbReference type="Pfam" id="PF12697">
    <property type="entry name" value="Abhydrolase_6"/>
    <property type="match status" value="1"/>
</dbReference>
<reference evidence="3" key="1">
    <citation type="submission" date="2019-02" db="EMBL/GenBank/DDBJ databases">
        <title>Deep-cultivation of Planctomycetes and their phenomic and genomic characterization uncovers novel biology.</title>
        <authorList>
            <person name="Wiegand S."/>
            <person name="Jogler M."/>
            <person name="Boedeker C."/>
            <person name="Pinto D."/>
            <person name="Vollmers J."/>
            <person name="Rivas-Marin E."/>
            <person name="Kohn T."/>
            <person name="Peeters S.H."/>
            <person name="Heuer A."/>
            <person name="Rast P."/>
            <person name="Oberbeckmann S."/>
            <person name="Bunk B."/>
            <person name="Jeske O."/>
            <person name="Meyerdierks A."/>
            <person name="Storesund J.E."/>
            <person name="Kallscheuer N."/>
            <person name="Luecker S."/>
            <person name="Lage O.M."/>
            <person name="Pohl T."/>
            <person name="Merkel B.J."/>
            <person name="Hornburger P."/>
            <person name="Mueller R.-W."/>
            <person name="Bruemmer F."/>
            <person name="Labrenz M."/>
            <person name="Spormann A.M."/>
            <person name="Op den Camp H."/>
            <person name="Overmann J."/>
            <person name="Amann R."/>
            <person name="Jetten M.S.M."/>
            <person name="Mascher T."/>
            <person name="Medema M.H."/>
            <person name="Devos D.P."/>
            <person name="Kaster A.-K."/>
            <person name="Ovreas L."/>
            <person name="Rohde M."/>
            <person name="Galperin M.Y."/>
            <person name="Jogler C."/>
        </authorList>
    </citation>
    <scope>NUCLEOTIDE SEQUENCE [LARGE SCALE GENOMIC DNA]</scope>
    <source>
        <strain evidence="3">Pan97</strain>
    </source>
</reference>
<dbReference type="EC" id="3.7.1.17" evidence="2"/>
<dbReference type="PRINTS" id="PR00111">
    <property type="entry name" value="ABHYDROLASE"/>
</dbReference>
<keyword evidence="3" id="KW-1185">Reference proteome</keyword>
<dbReference type="InterPro" id="IPR029058">
    <property type="entry name" value="AB_hydrolase_fold"/>
</dbReference>
<dbReference type="InterPro" id="IPR000073">
    <property type="entry name" value="AB_hydrolase_1"/>
</dbReference>
<evidence type="ECO:0000313" key="2">
    <source>
        <dbReference type="EMBL" id="QDU77525.1"/>
    </source>
</evidence>
<name>A0A518CE61_9BACT</name>
<sequence length="279" mass="31125">MANAGTRNPPTITPRKTRSMKTENKTLNIAGKKTQLTILGEGPPLLYLHSAGGETEPIAFHHKLAEKYTVYLPAHPGFALSEGLDQIEDIHDLAWHYVDLLGELNLENVPVVSYSLGAWTAAEVKLMRPNLIGPMVMIAAAGLHVDGSPMEELFIDSFDKLRELLFFDPKGQEAVDYFPADTNDPRILMWLRAREATARVGWNPYLHDPKLAGHLHRLNSPVQVIWGRHDKLIPLAHGEYYAKHLPNAKLTVLEECGHMVPYEKTEETATIALDFLGSV</sequence>
<dbReference type="KEGG" id="bvo:Pan97_45960"/>
<accession>A0A518CE61</accession>
<evidence type="ECO:0000259" key="1">
    <source>
        <dbReference type="Pfam" id="PF12697"/>
    </source>
</evidence>
<protein>
    <submittedName>
        <fullName evidence="2">4,5:9,10-diseco-3-hydroxy-5,9, 17-trioxoandrosta-1(10),2-diene-4-oate hydrolase</fullName>
        <ecNumber evidence="2">3.7.1.17</ecNumber>
    </submittedName>
</protein>
<dbReference type="Gene3D" id="3.40.50.1820">
    <property type="entry name" value="alpha/beta hydrolase"/>
    <property type="match status" value="1"/>
</dbReference>
<evidence type="ECO:0000313" key="3">
    <source>
        <dbReference type="Proteomes" id="UP000318626"/>
    </source>
</evidence>
<proteinExistence type="predicted"/>
<dbReference type="Proteomes" id="UP000318626">
    <property type="component" value="Chromosome"/>
</dbReference>
<gene>
    <name evidence="2" type="primary">hsaD</name>
    <name evidence="2" type="ORF">Pan97_45960</name>
</gene>
<feature type="domain" description="AB hydrolase-1" evidence="1">
    <location>
        <begin position="47"/>
        <end position="269"/>
    </location>
</feature>
<dbReference type="InterPro" id="IPR050228">
    <property type="entry name" value="Carboxylesterase_BioH"/>
</dbReference>
<dbReference type="PANTHER" id="PTHR43194:SF2">
    <property type="entry name" value="PEROXISOMAL MEMBRANE PROTEIN LPX1"/>
    <property type="match status" value="1"/>
</dbReference>
<keyword evidence="2" id="KW-0378">Hydrolase</keyword>
<dbReference type="GO" id="GO:0102296">
    <property type="term" value="F:4,5-9,10-diseco-3-hydroxy-5,9,17-trioxoandrosta-1(10),2-diene-4-oate hydrolase activity"/>
    <property type="evidence" value="ECO:0007669"/>
    <property type="project" value="UniProtKB-EC"/>
</dbReference>
<dbReference type="EMBL" id="CP036289">
    <property type="protein sequence ID" value="QDU77525.1"/>
    <property type="molecule type" value="Genomic_DNA"/>
</dbReference>
<organism evidence="2 3">
    <name type="scientific">Bremerella volcania</name>
    <dbReference type="NCBI Taxonomy" id="2527984"/>
    <lineage>
        <taxon>Bacteria</taxon>
        <taxon>Pseudomonadati</taxon>
        <taxon>Planctomycetota</taxon>
        <taxon>Planctomycetia</taxon>
        <taxon>Pirellulales</taxon>
        <taxon>Pirellulaceae</taxon>
        <taxon>Bremerella</taxon>
    </lineage>
</organism>
<dbReference type="SUPFAM" id="SSF53474">
    <property type="entry name" value="alpha/beta-Hydrolases"/>
    <property type="match status" value="1"/>
</dbReference>